<dbReference type="RefSeq" id="WP_029203353.1">
    <property type="nucleotide sequence ID" value="NZ_AJYW02000071.1"/>
</dbReference>
<feature type="domain" description="Retropepsin-like aspartic endopeptidase" evidence="1">
    <location>
        <begin position="5"/>
        <end position="138"/>
    </location>
</feature>
<keyword evidence="3" id="KW-1185">Reference proteome</keyword>
<organism evidence="2 3">
    <name type="scientific">Vibrio genomosp. F6 str. FF-238</name>
    <dbReference type="NCBI Taxonomy" id="1191298"/>
    <lineage>
        <taxon>Bacteria</taxon>
        <taxon>Pseudomonadati</taxon>
        <taxon>Pseudomonadota</taxon>
        <taxon>Gammaproteobacteria</taxon>
        <taxon>Vibrionales</taxon>
        <taxon>Vibrionaceae</taxon>
        <taxon>Vibrio</taxon>
    </lineage>
</organism>
<gene>
    <name evidence="2" type="ORF">A130_03945</name>
</gene>
<dbReference type="Pfam" id="PF05618">
    <property type="entry name" value="Zn_protease"/>
    <property type="match status" value="1"/>
</dbReference>
<sequence length="141" mass="15946">MKKLIIGNVEVCGLPDFGVNHLQVRTDTGAKTSSLHVDNLVCFKKDGQKFVEFELHPDIYHLEEIVKCQAPLKACRKIKSSNGDVEHRCVITTRLQLGSEIWPIELTLSNRQEMTYMMLLGRQGMADKILVDPSQEFMLGS</sequence>
<accession>A0A1E5D3T2</accession>
<proteinExistence type="predicted"/>
<dbReference type="AlphaFoldDB" id="A0A1E5D3T2"/>
<protein>
    <submittedName>
        <fullName evidence="2">Ribosomal protein S6 modification protein</fullName>
    </submittedName>
</protein>
<evidence type="ECO:0000313" key="2">
    <source>
        <dbReference type="EMBL" id="OEE77810.1"/>
    </source>
</evidence>
<dbReference type="InterPro" id="IPR021109">
    <property type="entry name" value="Peptidase_aspartic_dom_sf"/>
</dbReference>
<reference evidence="2 3" key="1">
    <citation type="journal article" date="2012" name="Science">
        <title>Ecological populations of bacteria act as socially cohesive units of antibiotic production and resistance.</title>
        <authorList>
            <person name="Cordero O.X."/>
            <person name="Wildschutte H."/>
            <person name="Kirkup B."/>
            <person name="Proehl S."/>
            <person name="Ngo L."/>
            <person name="Hussain F."/>
            <person name="Le Roux F."/>
            <person name="Mincer T."/>
            <person name="Polz M.F."/>
        </authorList>
    </citation>
    <scope>NUCLEOTIDE SEQUENCE [LARGE SCALE GENOMIC DNA]</scope>
    <source>
        <strain evidence="2 3">FF-238</strain>
    </source>
</reference>
<comment type="caution">
    <text evidence="2">The sequence shown here is derived from an EMBL/GenBank/DDBJ whole genome shotgun (WGS) entry which is preliminary data.</text>
</comment>
<dbReference type="EMBL" id="AJYW02000071">
    <property type="protein sequence ID" value="OEE77810.1"/>
    <property type="molecule type" value="Genomic_DNA"/>
</dbReference>
<dbReference type="Proteomes" id="UP000094165">
    <property type="component" value="Unassembled WGS sequence"/>
</dbReference>
<dbReference type="SUPFAM" id="SSF50630">
    <property type="entry name" value="Acid proteases"/>
    <property type="match status" value="1"/>
</dbReference>
<name>A0A1E5D3T2_9VIBR</name>
<dbReference type="InterPro" id="IPR008503">
    <property type="entry name" value="Asp_endopeptidase"/>
</dbReference>
<evidence type="ECO:0000313" key="3">
    <source>
        <dbReference type="Proteomes" id="UP000094165"/>
    </source>
</evidence>
<dbReference type="PANTHER" id="PTHR38037:SF2">
    <property type="entry name" value="ATP-DEPENDENT ZINC PROTEASE DOMAIN-CONTAINING PROTEIN-RELATED"/>
    <property type="match status" value="1"/>
</dbReference>
<evidence type="ECO:0000259" key="1">
    <source>
        <dbReference type="Pfam" id="PF05618"/>
    </source>
</evidence>
<dbReference type="Gene3D" id="2.40.70.10">
    <property type="entry name" value="Acid Proteases"/>
    <property type="match status" value="1"/>
</dbReference>
<dbReference type="PANTHER" id="PTHR38037">
    <property type="entry name" value="ZN_PROTEASE DOMAIN-CONTAINING PROTEIN"/>
    <property type="match status" value="1"/>
</dbReference>